<proteinExistence type="predicted"/>
<dbReference type="RefSeq" id="WP_301574391.1">
    <property type="nucleotide sequence ID" value="NZ_JAPWIE010000011.1"/>
</dbReference>
<evidence type="ECO:0000259" key="1">
    <source>
        <dbReference type="Pfam" id="PF01936"/>
    </source>
</evidence>
<dbReference type="InterPro" id="IPR021139">
    <property type="entry name" value="NYN"/>
</dbReference>
<gene>
    <name evidence="2" type="ORF">O4213_27155</name>
</gene>
<dbReference type="Proteomes" id="UP001067235">
    <property type="component" value="Unassembled WGS sequence"/>
</dbReference>
<feature type="domain" description="NYN" evidence="1">
    <location>
        <begin position="63"/>
        <end position="133"/>
    </location>
</feature>
<dbReference type="Pfam" id="PF01936">
    <property type="entry name" value="NYN"/>
    <property type="match status" value="1"/>
</dbReference>
<name>A0ABT4N5Q3_GORRU</name>
<evidence type="ECO:0000313" key="3">
    <source>
        <dbReference type="Proteomes" id="UP001067235"/>
    </source>
</evidence>
<accession>A0ABT4N5Q3</accession>
<comment type="caution">
    <text evidence="2">The sequence shown here is derived from an EMBL/GenBank/DDBJ whole genome shotgun (WGS) entry which is preliminary data.</text>
</comment>
<keyword evidence="3" id="KW-1185">Reference proteome</keyword>
<dbReference type="Gene3D" id="3.40.50.1010">
    <property type="entry name" value="5'-nuclease"/>
    <property type="match status" value="1"/>
</dbReference>
<sequence>MLVDIENVVGGAVLHENAARWARVQICGALDIKAPDQVVIGISHIGLLSVGSAWPNLRYLVRSGADGADRALLAVLDEDVATRFDELVLVSGDGIFAAKIAALTARGVRVTVVAHPGGVAKRLRLAAHRTLYLEDRYTNSTLGGAA</sequence>
<reference evidence="2" key="1">
    <citation type="submission" date="2022-12" db="EMBL/GenBank/DDBJ databases">
        <authorList>
            <person name="Krivoruchko A.V."/>
            <person name="Elkin A."/>
        </authorList>
    </citation>
    <scope>NUCLEOTIDE SEQUENCE</scope>
    <source>
        <strain evidence="2">IEGM 1388</strain>
    </source>
</reference>
<evidence type="ECO:0000313" key="2">
    <source>
        <dbReference type="EMBL" id="MCZ4553696.1"/>
    </source>
</evidence>
<protein>
    <submittedName>
        <fullName evidence="2">NYN domain-containing protein</fullName>
    </submittedName>
</protein>
<organism evidence="2 3">
    <name type="scientific">Gordonia rubripertincta</name>
    <name type="common">Rhodococcus corallinus</name>
    <dbReference type="NCBI Taxonomy" id="36822"/>
    <lineage>
        <taxon>Bacteria</taxon>
        <taxon>Bacillati</taxon>
        <taxon>Actinomycetota</taxon>
        <taxon>Actinomycetes</taxon>
        <taxon>Mycobacteriales</taxon>
        <taxon>Gordoniaceae</taxon>
        <taxon>Gordonia</taxon>
    </lineage>
</organism>
<dbReference type="EMBL" id="JAPWIE010000011">
    <property type="protein sequence ID" value="MCZ4553696.1"/>
    <property type="molecule type" value="Genomic_DNA"/>
</dbReference>